<dbReference type="Pfam" id="PF04055">
    <property type="entry name" value="Radical_SAM"/>
    <property type="match status" value="1"/>
</dbReference>
<dbReference type="InterPro" id="IPR013785">
    <property type="entry name" value="Aldolase_TIM"/>
</dbReference>
<evidence type="ECO:0000256" key="3">
    <source>
        <dbReference type="ARBA" id="ARBA00022723"/>
    </source>
</evidence>
<name>A0A0F0CW83_9BACT</name>
<proteinExistence type="predicted"/>
<keyword evidence="2" id="KW-0949">S-adenosyl-L-methionine</keyword>
<evidence type="ECO:0000256" key="1">
    <source>
        <dbReference type="ARBA" id="ARBA00001966"/>
    </source>
</evidence>
<dbReference type="AlphaFoldDB" id="A0A0F0CW83"/>
<dbReference type="Proteomes" id="UP000033428">
    <property type="component" value="Unassembled WGS sequence"/>
</dbReference>
<keyword evidence="5" id="KW-0411">Iron-sulfur</keyword>
<keyword evidence="3" id="KW-0479">Metal-binding</keyword>
<evidence type="ECO:0000256" key="2">
    <source>
        <dbReference type="ARBA" id="ARBA00022691"/>
    </source>
</evidence>
<dbReference type="PATRIC" id="fig|1609969.3.peg.329"/>
<protein>
    <submittedName>
        <fullName evidence="7">Anaerobic ribonucleoside-triphosphate reductase activating protein</fullName>
    </submittedName>
</protein>
<feature type="domain" description="Radical SAM core" evidence="6">
    <location>
        <begin position="1"/>
        <end position="190"/>
    </location>
</feature>
<evidence type="ECO:0000256" key="4">
    <source>
        <dbReference type="ARBA" id="ARBA00023004"/>
    </source>
</evidence>
<evidence type="ECO:0000313" key="7">
    <source>
        <dbReference type="EMBL" id="KJJ85821.1"/>
    </source>
</evidence>
<dbReference type="PANTHER" id="PTHR11228:SF27">
    <property type="entry name" value="GLYCYL-RADICAL ENZYME ACTIVATING ENZYME MJ1227-RELATED"/>
    <property type="match status" value="1"/>
</dbReference>
<dbReference type="PANTHER" id="PTHR11228">
    <property type="entry name" value="RADICAL SAM DOMAIN PROTEIN"/>
    <property type="match status" value="1"/>
</dbReference>
<dbReference type="GO" id="GO:0051536">
    <property type="term" value="F:iron-sulfur cluster binding"/>
    <property type="evidence" value="ECO:0007669"/>
    <property type="project" value="UniProtKB-KW"/>
</dbReference>
<comment type="cofactor">
    <cofactor evidence="1">
        <name>[4Fe-4S] cluster</name>
        <dbReference type="ChEBI" id="CHEBI:49883"/>
    </cofactor>
</comment>
<dbReference type="InterPro" id="IPR058240">
    <property type="entry name" value="rSAM_sf"/>
</dbReference>
<dbReference type="InterPro" id="IPR007197">
    <property type="entry name" value="rSAM"/>
</dbReference>
<reference evidence="7 8" key="1">
    <citation type="submission" date="2015-02" db="EMBL/GenBank/DDBJ databases">
        <title>Single-cell genomics of uncultivated deep-branching MTB reveals a conserved set of magnetosome genes.</title>
        <authorList>
            <person name="Kolinko S."/>
            <person name="Richter M."/>
            <person name="Glockner F.O."/>
            <person name="Brachmann A."/>
            <person name="Schuler D."/>
        </authorList>
    </citation>
    <scope>NUCLEOTIDE SEQUENCE [LARGE SCALE GENOMIC DNA]</scope>
    <source>
        <strain evidence="7">SKK-01</strain>
    </source>
</reference>
<evidence type="ECO:0000313" key="8">
    <source>
        <dbReference type="Proteomes" id="UP000033428"/>
    </source>
</evidence>
<evidence type="ECO:0000259" key="6">
    <source>
        <dbReference type="PROSITE" id="PS51918"/>
    </source>
</evidence>
<evidence type="ECO:0000256" key="5">
    <source>
        <dbReference type="ARBA" id="ARBA00023014"/>
    </source>
</evidence>
<organism evidence="7 8">
    <name type="scientific">Candidatus Omnitrophus magneticus</name>
    <dbReference type="NCBI Taxonomy" id="1609969"/>
    <lineage>
        <taxon>Bacteria</taxon>
        <taxon>Pseudomonadati</taxon>
        <taxon>Candidatus Omnitrophota</taxon>
        <taxon>Candidatus Omnitrophus</taxon>
    </lineage>
</organism>
<accession>A0A0F0CW83</accession>
<dbReference type="PROSITE" id="PS51918">
    <property type="entry name" value="RADICAL_SAM"/>
    <property type="match status" value="1"/>
</dbReference>
<dbReference type="CDD" id="cd01335">
    <property type="entry name" value="Radical_SAM"/>
    <property type="match status" value="1"/>
</dbReference>
<dbReference type="Gene3D" id="3.20.20.70">
    <property type="entry name" value="Aldolase class I"/>
    <property type="match status" value="1"/>
</dbReference>
<dbReference type="InterPro" id="IPR050377">
    <property type="entry name" value="Radical_SAM_PqqE_MftC-like"/>
</dbReference>
<dbReference type="SUPFAM" id="SSF102114">
    <property type="entry name" value="Radical SAM enzymes"/>
    <property type="match status" value="1"/>
</dbReference>
<keyword evidence="8" id="KW-1185">Reference proteome</keyword>
<sequence length="196" mass="22419">MVSSAGETEYFEYEFFDFLQHVKEKKMIDAVVISGGEPLIHSDLKDFLVKIKKNGFKIKLDTNGSFPDELVMLSREGLLDYVAMDIKTSLDKYSLVDIGDSKNTVSKVSKSINILLSGSLPYEFRTTCLPGIVNDADFIKIGEIVKGALKYSLQQFRPYITLDEKFKEVKPYQREDFYHFESILKKYVENVQIVGI</sequence>
<dbReference type="EMBL" id="JYNY01000067">
    <property type="protein sequence ID" value="KJJ85821.1"/>
    <property type="molecule type" value="Genomic_DNA"/>
</dbReference>
<keyword evidence="4" id="KW-0408">Iron</keyword>
<gene>
    <name evidence="7" type="ORF">OMAG_000296</name>
</gene>
<dbReference type="GO" id="GO:0046872">
    <property type="term" value="F:metal ion binding"/>
    <property type="evidence" value="ECO:0007669"/>
    <property type="project" value="UniProtKB-KW"/>
</dbReference>
<comment type="caution">
    <text evidence="7">The sequence shown here is derived from an EMBL/GenBank/DDBJ whole genome shotgun (WGS) entry which is preliminary data.</text>
</comment>
<dbReference type="GO" id="GO:0003824">
    <property type="term" value="F:catalytic activity"/>
    <property type="evidence" value="ECO:0007669"/>
    <property type="project" value="InterPro"/>
</dbReference>